<feature type="repeat" description="CXXCXGXG motif" evidence="9">
    <location>
        <begin position="160"/>
        <end position="167"/>
    </location>
</feature>
<dbReference type="InterPro" id="IPR012724">
    <property type="entry name" value="DnaJ"/>
</dbReference>
<feature type="repeat" description="CXXCXGXG motif" evidence="9">
    <location>
        <begin position="186"/>
        <end position="193"/>
    </location>
</feature>
<protein>
    <recommendedName>
        <fullName evidence="9">Chaperone protein DnaJ</fullName>
    </recommendedName>
</protein>
<dbReference type="PROSITE" id="PS50076">
    <property type="entry name" value="DNAJ_2"/>
    <property type="match status" value="1"/>
</dbReference>
<feature type="domain" description="CR-type" evidence="12">
    <location>
        <begin position="130"/>
        <end position="212"/>
    </location>
</feature>
<feature type="binding site" evidence="9">
    <location>
        <position position="200"/>
    </location>
    <ligand>
        <name>Zn(2+)</name>
        <dbReference type="ChEBI" id="CHEBI:29105"/>
        <label>1</label>
    </ligand>
</feature>
<feature type="binding site" evidence="9">
    <location>
        <position position="143"/>
    </location>
    <ligand>
        <name>Zn(2+)</name>
        <dbReference type="ChEBI" id="CHEBI:29105"/>
        <label>1</label>
    </ligand>
</feature>
<evidence type="ECO:0000256" key="9">
    <source>
        <dbReference type="HAMAP-Rule" id="MF_01152"/>
    </source>
</evidence>
<dbReference type="InterPro" id="IPR036869">
    <property type="entry name" value="J_dom_sf"/>
</dbReference>
<dbReference type="PANTHER" id="PTHR43096">
    <property type="entry name" value="DNAJ HOMOLOG 1, MITOCHONDRIAL-RELATED"/>
    <property type="match status" value="1"/>
</dbReference>
<feature type="binding site" evidence="9">
    <location>
        <position position="146"/>
    </location>
    <ligand>
        <name>Zn(2+)</name>
        <dbReference type="ChEBI" id="CHEBI:29105"/>
        <label>1</label>
    </ligand>
</feature>
<feature type="repeat" description="CXXCXGXG motif" evidence="9">
    <location>
        <begin position="200"/>
        <end position="207"/>
    </location>
</feature>
<feature type="binding site" evidence="9">
    <location>
        <position position="160"/>
    </location>
    <ligand>
        <name>Zn(2+)</name>
        <dbReference type="ChEBI" id="CHEBI:29105"/>
        <label>2</label>
    </ligand>
</feature>
<dbReference type="SUPFAM" id="SSF46565">
    <property type="entry name" value="Chaperone J-domain"/>
    <property type="match status" value="1"/>
</dbReference>
<dbReference type="PRINTS" id="PR00625">
    <property type="entry name" value="JDOMAIN"/>
</dbReference>
<dbReference type="SMART" id="SM00271">
    <property type="entry name" value="DnaJ"/>
    <property type="match status" value="1"/>
</dbReference>
<keyword evidence="7 9" id="KW-0346">Stress response</keyword>
<dbReference type="RefSeq" id="WP_315624034.1">
    <property type="nucleotide sequence ID" value="NZ_JAUHMF010000001.1"/>
</dbReference>
<accession>A0ABU3NNI8</accession>
<dbReference type="Gene3D" id="2.60.260.20">
    <property type="entry name" value="Urease metallochaperone UreE, N-terminal domain"/>
    <property type="match status" value="2"/>
</dbReference>
<evidence type="ECO:0000256" key="6">
    <source>
        <dbReference type="ARBA" id="ARBA00022833"/>
    </source>
</evidence>
<feature type="zinc finger region" description="CR-type" evidence="10">
    <location>
        <begin position="130"/>
        <end position="212"/>
    </location>
</feature>
<comment type="domain">
    <text evidence="9">The J domain is necessary and sufficient to stimulate DnaK ATPase activity. Zinc center 1 plays an important role in the autonomous, DnaK-independent chaperone activity of DnaJ. Zinc center 2 is essential for interaction with DnaK and for DnaJ activity.</text>
</comment>
<comment type="caution">
    <text evidence="13">The sequence shown here is derived from an EMBL/GenBank/DDBJ whole genome shotgun (WGS) entry which is preliminary data.</text>
</comment>
<feature type="binding site" evidence="9">
    <location>
        <position position="163"/>
    </location>
    <ligand>
        <name>Zn(2+)</name>
        <dbReference type="ChEBI" id="CHEBI:29105"/>
        <label>2</label>
    </ligand>
</feature>
<dbReference type="InterPro" id="IPR018253">
    <property type="entry name" value="DnaJ_domain_CS"/>
</dbReference>
<keyword evidence="1 9" id="KW-0963">Cytoplasm</keyword>
<comment type="subcellular location">
    <subcellularLocation>
        <location evidence="9">Cytoplasm</location>
    </subcellularLocation>
</comment>
<keyword evidence="2 9" id="KW-0235">DNA replication</keyword>
<dbReference type="SUPFAM" id="SSF57938">
    <property type="entry name" value="DnaJ/Hsp40 cysteine-rich domain"/>
    <property type="match status" value="1"/>
</dbReference>
<dbReference type="PROSITE" id="PS51188">
    <property type="entry name" value="ZF_CR"/>
    <property type="match status" value="1"/>
</dbReference>
<keyword evidence="5 9" id="KW-0863">Zinc-finger</keyword>
<dbReference type="Proteomes" id="UP001254165">
    <property type="component" value="Unassembled WGS sequence"/>
</dbReference>
<keyword evidence="4 9" id="KW-0677">Repeat</keyword>
<dbReference type="Pfam" id="PF00684">
    <property type="entry name" value="DnaJ_CXXCXGXG"/>
    <property type="match status" value="1"/>
</dbReference>
<proteinExistence type="inferred from homology"/>
<evidence type="ECO:0000313" key="14">
    <source>
        <dbReference type="Proteomes" id="UP001254165"/>
    </source>
</evidence>
<evidence type="ECO:0000256" key="8">
    <source>
        <dbReference type="ARBA" id="ARBA00023186"/>
    </source>
</evidence>
<evidence type="ECO:0000256" key="4">
    <source>
        <dbReference type="ARBA" id="ARBA00022737"/>
    </source>
</evidence>
<dbReference type="PANTHER" id="PTHR43096:SF48">
    <property type="entry name" value="CHAPERONE PROTEIN DNAJ"/>
    <property type="match status" value="1"/>
</dbReference>
<dbReference type="EMBL" id="JAUHMF010000001">
    <property type="protein sequence ID" value="MDT8897381.1"/>
    <property type="molecule type" value="Genomic_DNA"/>
</dbReference>
<dbReference type="CDD" id="cd10719">
    <property type="entry name" value="DnaJ_zf"/>
    <property type="match status" value="1"/>
</dbReference>
<keyword evidence="6 9" id="KW-0862">Zinc</keyword>
<reference evidence="13 14" key="1">
    <citation type="submission" date="2023-07" db="EMBL/GenBank/DDBJ databases">
        <title>Novel species of Thermanaerothrix with wide hydrolytic capabilities.</title>
        <authorList>
            <person name="Zayulina K.S."/>
            <person name="Podosokorskaya O.A."/>
            <person name="Elcheninov A.G."/>
        </authorList>
    </citation>
    <scope>NUCLEOTIDE SEQUENCE [LARGE SCALE GENOMIC DNA]</scope>
    <source>
        <strain evidence="13 14">4228-RoL</strain>
    </source>
</reference>
<evidence type="ECO:0000256" key="3">
    <source>
        <dbReference type="ARBA" id="ARBA00022723"/>
    </source>
</evidence>
<dbReference type="Gene3D" id="1.10.287.110">
    <property type="entry name" value="DnaJ domain"/>
    <property type="match status" value="1"/>
</dbReference>
<dbReference type="Pfam" id="PF00226">
    <property type="entry name" value="DnaJ"/>
    <property type="match status" value="1"/>
</dbReference>
<dbReference type="NCBIfam" id="TIGR02349">
    <property type="entry name" value="DnaJ_bact"/>
    <property type="match status" value="1"/>
</dbReference>
<keyword evidence="14" id="KW-1185">Reference proteome</keyword>
<dbReference type="HAMAP" id="MF_01152">
    <property type="entry name" value="DnaJ"/>
    <property type="match status" value="1"/>
</dbReference>
<evidence type="ECO:0000256" key="1">
    <source>
        <dbReference type="ARBA" id="ARBA00022490"/>
    </source>
</evidence>
<feature type="repeat" description="CXXCXGXG motif" evidence="9">
    <location>
        <begin position="143"/>
        <end position="150"/>
    </location>
</feature>
<feature type="binding site" evidence="9">
    <location>
        <position position="189"/>
    </location>
    <ligand>
        <name>Zn(2+)</name>
        <dbReference type="ChEBI" id="CHEBI:29105"/>
        <label>2</label>
    </ligand>
</feature>
<keyword evidence="8 9" id="KW-0143">Chaperone</keyword>
<comment type="subunit">
    <text evidence="9">Homodimer.</text>
</comment>
<evidence type="ECO:0000259" key="12">
    <source>
        <dbReference type="PROSITE" id="PS51188"/>
    </source>
</evidence>
<dbReference type="InterPro" id="IPR002939">
    <property type="entry name" value="DnaJ_C"/>
</dbReference>
<feature type="binding site" evidence="9">
    <location>
        <position position="186"/>
    </location>
    <ligand>
        <name>Zn(2+)</name>
        <dbReference type="ChEBI" id="CHEBI:29105"/>
        <label>2</label>
    </ligand>
</feature>
<dbReference type="CDD" id="cd06257">
    <property type="entry name" value="DnaJ"/>
    <property type="match status" value="1"/>
</dbReference>
<dbReference type="Pfam" id="PF01556">
    <property type="entry name" value="DnaJ_C"/>
    <property type="match status" value="1"/>
</dbReference>
<name>A0ABU3NNI8_9CHLR</name>
<comment type="function">
    <text evidence="9">Participates actively in the response to hyperosmotic and heat shock by preventing the aggregation of stress-denatured proteins and by disaggregating proteins, also in an autonomous, DnaK-independent fashion. Unfolded proteins bind initially to DnaJ; upon interaction with the DnaJ-bound protein, DnaK hydrolyzes its bound ATP, resulting in the formation of a stable complex. GrpE releases ADP from DnaK; ATP binding to DnaK triggers the release of the substrate protein, thus completing the reaction cycle. Several rounds of ATP-dependent interactions between DnaJ, DnaK and GrpE are required for fully efficient folding. Also involved, together with DnaK and GrpE, in the DNA replication of plasmids through activation of initiation proteins.</text>
</comment>
<comment type="similarity">
    <text evidence="9">Belongs to the DnaJ family.</text>
</comment>
<dbReference type="PROSITE" id="PS00636">
    <property type="entry name" value="DNAJ_1"/>
    <property type="match status" value="1"/>
</dbReference>
<comment type="cofactor">
    <cofactor evidence="9">
        <name>Zn(2+)</name>
        <dbReference type="ChEBI" id="CHEBI:29105"/>
    </cofactor>
    <text evidence="9">Binds 2 Zn(2+) ions per monomer.</text>
</comment>
<sequence length="372" mass="41090">MTPRDYYEVLGVSRDATLDEIKAAFRSLARKYHPDVNKSPDAENVFKEINEAYSVLSDPEKRAAYDRYGHAGVSGMGGMPDFTTIDFADLFEEFFGFGMGGSTRRQRRTPRRGADLHTTLWLEFEEAIFGTEKEIEITRDETCSVCHGSGAEPGTSPTRCPTCGGRGEVRQTRQTFLGSLVQVITCPTCNGSGEVIQTPCHQCRGRGLERRTVRKTVRIPAGVDNGTQIRLAGEGQPGVYGGPNGNLYIEIRVKEHKYFRRKDDDILLDLNINIPQAVLGAEIEVPTVDGKAKLTIPPGTQPGKIFRLKGKGVPHLRGNGRGDQLVIVNVEIPARLTAEQRELFEKLAKTMGTEPRPQEKSFLDLLKEVLGG</sequence>
<dbReference type="SUPFAM" id="SSF49493">
    <property type="entry name" value="HSP40/DnaJ peptide-binding domain"/>
    <property type="match status" value="2"/>
</dbReference>
<dbReference type="CDD" id="cd10747">
    <property type="entry name" value="DnaJ_C"/>
    <property type="match status" value="1"/>
</dbReference>
<dbReference type="InterPro" id="IPR036410">
    <property type="entry name" value="HSP_DnaJ_Cys-rich_dom_sf"/>
</dbReference>
<evidence type="ECO:0000256" key="10">
    <source>
        <dbReference type="PROSITE-ProRule" id="PRU00546"/>
    </source>
</evidence>
<keyword evidence="13" id="KW-0560">Oxidoreductase</keyword>
<evidence type="ECO:0000313" key="13">
    <source>
        <dbReference type="EMBL" id="MDT8897381.1"/>
    </source>
</evidence>
<dbReference type="InterPro" id="IPR001305">
    <property type="entry name" value="HSP_DnaJ_Cys-rich_dom"/>
</dbReference>
<feature type="binding site" evidence="9">
    <location>
        <position position="203"/>
    </location>
    <ligand>
        <name>Zn(2+)</name>
        <dbReference type="ChEBI" id="CHEBI:29105"/>
        <label>1</label>
    </ligand>
</feature>
<dbReference type="InterPro" id="IPR001623">
    <property type="entry name" value="DnaJ_domain"/>
</dbReference>
<dbReference type="Gene3D" id="2.10.230.10">
    <property type="entry name" value="Heat shock protein DnaJ, cysteine-rich domain"/>
    <property type="match status" value="1"/>
</dbReference>
<feature type="domain" description="J" evidence="11">
    <location>
        <begin position="5"/>
        <end position="69"/>
    </location>
</feature>
<dbReference type="NCBIfam" id="NF008035">
    <property type="entry name" value="PRK10767.1"/>
    <property type="match status" value="1"/>
</dbReference>
<gene>
    <name evidence="9 13" type="primary">dnaJ</name>
    <name evidence="13" type="ORF">QYE77_03815</name>
</gene>
<dbReference type="InterPro" id="IPR008971">
    <property type="entry name" value="HSP40/DnaJ_pept-bd"/>
</dbReference>
<organism evidence="13 14">
    <name type="scientific">Thermanaerothrix solaris</name>
    <dbReference type="NCBI Taxonomy" id="3058434"/>
    <lineage>
        <taxon>Bacteria</taxon>
        <taxon>Bacillati</taxon>
        <taxon>Chloroflexota</taxon>
        <taxon>Anaerolineae</taxon>
        <taxon>Anaerolineales</taxon>
        <taxon>Anaerolineaceae</taxon>
        <taxon>Thermanaerothrix</taxon>
    </lineage>
</organism>
<evidence type="ECO:0000256" key="2">
    <source>
        <dbReference type="ARBA" id="ARBA00022705"/>
    </source>
</evidence>
<dbReference type="GO" id="GO:0016491">
    <property type="term" value="F:oxidoreductase activity"/>
    <property type="evidence" value="ECO:0007669"/>
    <property type="project" value="UniProtKB-KW"/>
</dbReference>
<evidence type="ECO:0000256" key="7">
    <source>
        <dbReference type="ARBA" id="ARBA00023016"/>
    </source>
</evidence>
<keyword evidence="3 9" id="KW-0479">Metal-binding</keyword>
<evidence type="ECO:0000256" key="5">
    <source>
        <dbReference type="ARBA" id="ARBA00022771"/>
    </source>
</evidence>
<evidence type="ECO:0000259" key="11">
    <source>
        <dbReference type="PROSITE" id="PS50076"/>
    </source>
</evidence>